<proteinExistence type="predicted"/>
<keyword evidence="1" id="KW-1133">Transmembrane helix</keyword>
<keyword evidence="1" id="KW-0472">Membrane</keyword>
<name>A0A0L6VV43_9BASI</name>
<organism evidence="2 3">
    <name type="scientific">Puccinia sorghi</name>
    <dbReference type="NCBI Taxonomy" id="27349"/>
    <lineage>
        <taxon>Eukaryota</taxon>
        <taxon>Fungi</taxon>
        <taxon>Dikarya</taxon>
        <taxon>Basidiomycota</taxon>
        <taxon>Pucciniomycotina</taxon>
        <taxon>Pucciniomycetes</taxon>
        <taxon>Pucciniales</taxon>
        <taxon>Pucciniaceae</taxon>
        <taxon>Puccinia</taxon>
    </lineage>
</organism>
<dbReference type="VEuPathDB" id="FungiDB:VP01_1022g3"/>
<evidence type="ECO:0000313" key="2">
    <source>
        <dbReference type="EMBL" id="KNZ64487.1"/>
    </source>
</evidence>
<dbReference type="EMBL" id="LAVV01000255">
    <property type="protein sequence ID" value="KNZ64487.1"/>
    <property type="molecule type" value="Genomic_DNA"/>
</dbReference>
<reference evidence="2 3" key="1">
    <citation type="submission" date="2015-08" db="EMBL/GenBank/DDBJ databases">
        <title>Next Generation Sequencing and Analysis of the Genome of Puccinia sorghi L Schw, the Causal Agent of Maize Common Rust.</title>
        <authorList>
            <person name="Rochi L."/>
            <person name="Burguener G."/>
            <person name="Darino M."/>
            <person name="Turjanski A."/>
            <person name="Kreff E."/>
            <person name="Dieguez M.J."/>
            <person name="Sacco F."/>
        </authorList>
    </citation>
    <scope>NUCLEOTIDE SEQUENCE [LARGE SCALE GENOMIC DNA]</scope>
    <source>
        <strain evidence="2 3">RO10H11247</strain>
    </source>
</reference>
<keyword evidence="3" id="KW-1185">Reference proteome</keyword>
<protein>
    <submittedName>
        <fullName evidence="2">Uncharacterized protein</fullName>
    </submittedName>
</protein>
<evidence type="ECO:0000313" key="3">
    <source>
        <dbReference type="Proteomes" id="UP000037035"/>
    </source>
</evidence>
<feature type="transmembrane region" description="Helical" evidence="1">
    <location>
        <begin position="12"/>
        <end position="31"/>
    </location>
</feature>
<accession>A0A0L6VV43</accession>
<dbReference type="AlphaFoldDB" id="A0A0L6VV43"/>
<keyword evidence="1" id="KW-0812">Transmembrane</keyword>
<sequence>MLTRFDVKTCQVFLFLVSQAPFFPGIAQLLFGPIISPPQQLLAEFNSVQLTYFTSKHSKIKCYSFLYFSLPCLYYGSHLIRSLLSEVYLFGPPVQPLKIMNICSLLIFPCLPRPSASCSILTRWTSFLISVSTALVYTLNANVLSPQGGTITKCTQCNLKHPSQTHLRPQTKIPITSPLMPTQTSQITNIPIQPSSPRILASPGIDQPPLSKFEWHSYFQQAPGKMGLESGVYKYMLLHNIPVTWHDLTWNLAWCYGTHIFLGNISLALDKLRCSSKVPRARLYSASFWWHSLRMNKETCTHSAFECAKERRGVKTSSEERNPTTKWGLCMAEER</sequence>
<comment type="caution">
    <text evidence="2">The sequence shown here is derived from an EMBL/GenBank/DDBJ whole genome shotgun (WGS) entry which is preliminary data.</text>
</comment>
<evidence type="ECO:0000256" key="1">
    <source>
        <dbReference type="SAM" id="Phobius"/>
    </source>
</evidence>
<dbReference type="Proteomes" id="UP000037035">
    <property type="component" value="Unassembled WGS sequence"/>
</dbReference>
<gene>
    <name evidence="2" type="ORF">VP01_1022g3</name>
</gene>